<evidence type="ECO:0000259" key="19">
    <source>
        <dbReference type="SMART" id="SM00831"/>
    </source>
</evidence>
<evidence type="ECO:0000256" key="5">
    <source>
        <dbReference type="ARBA" id="ARBA00022692"/>
    </source>
</evidence>
<dbReference type="InterPro" id="IPR036412">
    <property type="entry name" value="HAD-like_sf"/>
</dbReference>
<proteinExistence type="inferred from homology"/>
<keyword evidence="9" id="KW-0106">Calcium</keyword>
<keyword evidence="5 18" id="KW-0812">Transmembrane</keyword>
<keyword evidence="15" id="KW-0406">Ion transport</keyword>
<dbReference type="InterPro" id="IPR023214">
    <property type="entry name" value="HAD_sf"/>
</dbReference>
<keyword evidence="10" id="KW-0067">ATP-binding</keyword>
<comment type="catalytic activity">
    <reaction evidence="17">
        <text>Cu(+)(in) + ATP + H2O = Cu(+)(out) + ADP + phosphate + H(+)</text>
        <dbReference type="Rhea" id="RHEA:25792"/>
        <dbReference type="ChEBI" id="CHEBI:15377"/>
        <dbReference type="ChEBI" id="CHEBI:15378"/>
        <dbReference type="ChEBI" id="CHEBI:30616"/>
        <dbReference type="ChEBI" id="CHEBI:43474"/>
        <dbReference type="ChEBI" id="CHEBI:49552"/>
        <dbReference type="ChEBI" id="CHEBI:456216"/>
        <dbReference type="EC" id="7.2.2.8"/>
    </reaction>
</comment>
<evidence type="ECO:0000256" key="2">
    <source>
        <dbReference type="ARBA" id="ARBA00006024"/>
    </source>
</evidence>
<dbReference type="NCBIfam" id="TIGR01494">
    <property type="entry name" value="ATPase_P-type"/>
    <property type="match status" value="1"/>
</dbReference>
<evidence type="ECO:0000256" key="1">
    <source>
        <dbReference type="ARBA" id="ARBA00004127"/>
    </source>
</evidence>
<dbReference type="FunFam" id="3.40.50.1000:FF:000144">
    <property type="entry name" value="copper-transporting ATPase 1 isoform X2"/>
    <property type="match status" value="1"/>
</dbReference>
<dbReference type="NCBIfam" id="TIGR01517">
    <property type="entry name" value="ATPase-IIB_Ca"/>
    <property type="match status" value="1"/>
</dbReference>
<dbReference type="InterPro" id="IPR008250">
    <property type="entry name" value="ATPase_P-typ_transduc_dom_A_sf"/>
</dbReference>
<evidence type="ECO:0000256" key="7">
    <source>
        <dbReference type="ARBA" id="ARBA00022741"/>
    </source>
</evidence>
<keyword evidence="3" id="KW-0813">Transport</keyword>
<evidence type="ECO:0000256" key="4">
    <source>
        <dbReference type="ARBA" id="ARBA00022568"/>
    </source>
</evidence>
<dbReference type="GO" id="GO:0016887">
    <property type="term" value="F:ATP hydrolysis activity"/>
    <property type="evidence" value="ECO:0007669"/>
    <property type="project" value="InterPro"/>
</dbReference>
<evidence type="ECO:0000256" key="9">
    <source>
        <dbReference type="ARBA" id="ARBA00022837"/>
    </source>
</evidence>
<dbReference type="InterPro" id="IPR023298">
    <property type="entry name" value="ATPase_P-typ_TM_dom_sf"/>
</dbReference>
<feature type="transmembrane region" description="Helical" evidence="18">
    <location>
        <begin position="47"/>
        <end position="70"/>
    </location>
</feature>
<feature type="transmembrane region" description="Helical" evidence="18">
    <location>
        <begin position="76"/>
        <end position="96"/>
    </location>
</feature>
<organism evidence="20 21">
    <name type="scientific">Guopingia tenuis</name>
    <dbReference type="NCBI Taxonomy" id="2763656"/>
    <lineage>
        <taxon>Bacteria</taxon>
        <taxon>Bacillati</taxon>
        <taxon>Bacillota</taxon>
        <taxon>Clostridia</taxon>
        <taxon>Christensenellales</taxon>
        <taxon>Christensenellaceae</taxon>
        <taxon>Guopingia</taxon>
    </lineage>
</organism>
<dbReference type="SUPFAM" id="SSF56784">
    <property type="entry name" value="HAD-like"/>
    <property type="match status" value="1"/>
</dbReference>
<evidence type="ECO:0000256" key="14">
    <source>
        <dbReference type="ARBA" id="ARBA00023008"/>
    </source>
</evidence>
<evidence type="ECO:0000313" key="21">
    <source>
        <dbReference type="Proteomes" id="UP000617951"/>
    </source>
</evidence>
<name>A0A926DHG1_9FIRM</name>
<feature type="transmembrane region" description="Helical" evidence="18">
    <location>
        <begin position="859"/>
        <end position="878"/>
    </location>
</feature>
<keyword evidence="8" id="KW-0187">Copper transport</keyword>
<dbReference type="GO" id="GO:0005388">
    <property type="term" value="F:P-type calcium transporter activity"/>
    <property type="evidence" value="ECO:0007669"/>
    <property type="project" value="InterPro"/>
</dbReference>
<comment type="subcellular location">
    <subcellularLocation>
        <location evidence="1">Endomembrane system</location>
        <topology evidence="1">Multi-pass membrane protein</topology>
    </subcellularLocation>
</comment>
<evidence type="ECO:0000256" key="17">
    <source>
        <dbReference type="ARBA" id="ARBA00049289"/>
    </source>
</evidence>
<evidence type="ECO:0000256" key="13">
    <source>
        <dbReference type="ARBA" id="ARBA00022989"/>
    </source>
</evidence>
<sequence>MDMQTPTIPKIDMTARGLTPDEVARSRKEYGENRITRQKRKGFLRQFAASFGDPVIKILLIVLAINIVFMFRNFNWFETAGIAMAVFLATFISTLSEYGSESAFLKLQEDAESILCRVKRSKGIFELPVGELVRGDLVLLQAGERIPADGILISGKLSVDQSPLNGESKEAAKNPAANPPSTWDLSHQNQLFHGCTVASGDGIMRVVNVGDATLYGDMARQMQEETRESPLKLRLAGLARTISRLGYFAAVLVIVADLFNSIVISNGFQLPAIQAMVSNFPVLFGHLIHALTLGITVVVMAVPEGLPMMITVVLSSNMRRMLKDHVLVRKLVGIETSGNINVLFTDKTGTLTKGKLQVSHFITGGGNTLSGENISNFPGLYRLVELSCYYNCASNISGGHAIGGNATDRALLNFILPLSGSLPGNYQKRETIPFDSSRKFSASHIAGETDIFLLKGAPERILPHCRSYYDEKGKVQSFASHGRLEELWKERTQNTERVIALATASSPISKDGPFPSLCLVGLVCIRDEIRPDARDAIRQIRQAGVHVVMVTGDNKETAAAIARRVGLLREGDSLGVITSQEMAKMTDMTLREKLPGIHVVARALPSDKSRLVRVAQDAGLVVGMTGDGINDAPALKKADVGFAMGTGTEVAKEAGDIVILNNNISSIGKAILYGRTIFKSIRKFIVYQLTMNLCAVGVSIIGPFIGIDTPVTVIQMLWLNMIMDTFAGLAFAGEAPLAEYMNEPPKRRDEPILNRYMINQVAVMGTYTVVLCTLFLKLDWTRNLFGFAADPIYFLTAFFALFIFCGIFNSFSTRTNRLNLFSHLRGNPSFIGIMLMVTTVQLGIVYFGGSLFRTAGLPFRELLLVLALAFSVIPVDFLRKSYLKSRNLPRSF</sequence>
<evidence type="ECO:0000256" key="18">
    <source>
        <dbReference type="SAM" id="Phobius"/>
    </source>
</evidence>
<feature type="domain" description="Cation-transporting P-type ATPase N-terminal" evidence="19">
    <location>
        <begin position="7"/>
        <end position="71"/>
    </location>
</feature>
<dbReference type="PRINTS" id="PR00119">
    <property type="entry name" value="CATATPASE"/>
</dbReference>
<keyword evidence="7" id="KW-0547">Nucleotide-binding</keyword>
<dbReference type="GO" id="GO:0046872">
    <property type="term" value="F:metal ion binding"/>
    <property type="evidence" value="ECO:0007669"/>
    <property type="project" value="UniProtKB-KW"/>
</dbReference>
<dbReference type="InterPro" id="IPR001757">
    <property type="entry name" value="P_typ_ATPase"/>
</dbReference>
<evidence type="ECO:0000256" key="15">
    <source>
        <dbReference type="ARBA" id="ARBA00023065"/>
    </source>
</evidence>
<evidence type="ECO:0000256" key="16">
    <source>
        <dbReference type="ARBA" id="ARBA00023136"/>
    </source>
</evidence>
<dbReference type="SUPFAM" id="SSF81653">
    <property type="entry name" value="Calcium ATPase, transduction domain A"/>
    <property type="match status" value="1"/>
</dbReference>
<dbReference type="InterPro" id="IPR004014">
    <property type="entry name" value="ATPase_P-typ_cation-transptr_N"/>
</dbReference>
<keyword evidence="4" id="KW-0109">Calcium transport</keyword>
<dbReference type="Gene3D" id="2.70.150.10">
    <property type="entry name" value="Calcium-transporting ATPase, cytoplasmic transduction domain A"/>
    <property type="match status" value="1"/>
</dbReference>
<dbReference type="Pfam" id="PF00690">
    <property type="entry name" value="Cation_ATPase_N"/>
    <property type="match status" value="1"/>
</dbReference>
<dbReference type="GO" id="GO:0012505">
    <property type="term" value="C:endomembrane system"/>
    <property type="evidence" value="ECO:0007669"/>
    <property type="project" value="UniProtKB-SubCell"/>
</dbReference>
<feature type="transmembrane region" description="Helical" evidence="18">
    <location>
        <begin position="684"/>
        <end position="705"/>
    </location>
</feature>
<dbReference type="Pfam" id="PF08282">
    <property type="entry name" value="Hydrolase_3"/>
    <property type="match status" value="1"/>
</dbReference>
<dbReference type="SFLD" id="SFLDG00002">
    <property type="entry name" value="C1.7:_P-type_atpase_like"/>
    <property type="match status" value="1"/>
</dbReference>
<feature type="transmembrane region" description="Helical" evidence="18">
    <location>
        <begin position="784"/>
        <end position="808"/>
    </location>
</feature>
<dbReference type="Gene3D" id="1.20.1110.10">
    <property type="entry name" value="Calcium-transporting ATPase, transmembrane domain"/>
    <property type="match status" value="1"/>
</dbReference>
<dbReference type="PANTHER" id="PTHR24093">
    <property type="entry name" value="CATION TRANSPORTING ATPASE"/>
    <property type="match status" value="1"/>
</dbReference>
<dbReference type="InterPro" id="IPR006408">
    <property type="entry name" value="P-type_ATPase_IIB"/>
</dbReference>
<feature type="transmembrane region" description="Helical" evidence="18">
    <location>
        <begin position="829"/>
        <end position="847"/>
    </location>
</feature>
<keyword evidence="21" id="KW-1185">Reference proteome</keyword>
<evidence type="ECO:0000313" key="20">
    <source>
        <dbReference type="EMBL" id="MBC8537926.1"/>
    </source>
</evidence>
<dbReference type="EMBL" id="JACRSS010000001">
    <property type="protein sequence ID" value="MBC8537926.1"/>
    <property type="molecule type" value="Genomic_DNA"/>
</dbReference>
<comment type="similarity">
    <text evidence="2">Belongs to the cation transport ATPase (P-type) (TC 3.A.3) family. Type IB subfamily.</text>
</comment>
<dbReference type="Pfam" id="PF00122">
    <property type="entry name" value="E1-E2_ATPase"/>
    <property type="match status" value="1"/>
</dbReference>
<evidence type="ECO:0000256" key="11">
    <source>
        <dbReference type="ARBA" id="ARBA00022842"/>
    </source>
</evidence>
<dbReference type="SFLD" id="SFLDF00027">
    <property type="entry name" value="p-type_atpase"/>
    <property type="match status" value="1"/>
</dbReference>
<keyword evidence="14" id="KW-0186">Copper</keyword>
<dbReference type="SUPFAM" id="SSF81665">
    <property type="entry name" value="Calcium ATPase, transmembrane domain M"/>
    <property type="match status" value="1"/>
</dbReference>
<dbReference type="Proteomes" id="UP000617951">
    <property type="component" value="Unassembled WGS sequence"/>
</dbReference>
<evidence type="ECO:0000256" key="10">
    <source>
        <dbReference type="ARBA" id="ARBA00022840"/>
    </source>
</evidence>
<dbReference type="Gene3D" id="3.40.50.1000">
    <property type="entry name" value="HAD superfamily/HAD-like"/>
    <property type="match status" value="1"/>
</dbReference>
<dbReference type="GO" id="GO:0005524">
    <property type="term" value="F:ATP binding"/>
    <property type="evidence" value="ECO:0007669"/>
    <property type="project" value="UniProtKB-KW"/>
</dbReference>
<feature type="transmembrane region" description="Helical" evidence="18">
    <location>
        <begin position="758"/>
        <end position="778"/>
    </location>
</feature>
<dbReference type="InterPro" id="IPR059000">
    <property type="entry name" value="ATPase_P-type_domA"/>
</dbReference>
<feature type="transmembrane region" description="Helical" evidence="18">
    <location>
        <begin position="245"/>
        <end position="268"/>
    </location>
</feature>
<protein>
    <submittedName>
        <fullName evidence="20">Calcium-translocating P-type ATPase, PMCA-type</fullName>
    </submittedName>
</protein>
<dbReference type="SFLD" id="SFLDS00003">
    <property type="entry name" value="Haloacid_Dehalogenase"/>
    <property type="match status" value="1"/>
</dbReference>
<dbReference type="InterPro" id="IPR006068">
    <property type="entry name" value="ATPase_P-typ_cation-transptr_C"/>
</dbReference>
<dbReference type="SMART" id="SM00831">
    <property type="entry name" value="Cation_ATPase_N"/>
    <property type="match status" value="1"/>
</dbReference>
<feature type="transmembrane region" description="Helical" evidence="18">
    <location>
        <begin position="288"/>
        <end position="314"/>
    </location>
</feature>
<evidence type="ECO:0000256" key="3">
    <source>
        <dbReference type="ARBA" id="ARBA00022448"/>
    </source>
</evidence>
<feature type="transmembrane region" description="Helical" evidence="18">
    <location>
        <begin position="717"/>
        <end position="737"/>
    </location>
</feature>
<keyword evidence="12" id="KW-1278">Translocase</keyword>
<dbReference type="GO" id="GO:0140581">
    <property type="term" value="F:P-type monovalent copper transporter activity"/>
    <property type="evidence" value="ECO:0007669"/>
    <property type="project" value="UniProtKB-EC"/>
</dbReference>
<evidence type="ECO:0000256" key="8">
    <source>
        <dbReference type="ARBA" id="ARBA00022796"/>
    </source>
</evidence>
<keyword evidence="13 18" id="KW-1133">Transmembrane helix</keyword>
<comment type="caution">
    <text evidence="20">The sequence shown here is derived from an EMBL/GenBank/DDBJ whole genome shotgun (WGS) entry which is preliminary data.</text>
</comment>
<reference evidence="20" key="1">
    <citation type="submission" date="2020-08" db="EMBL/GenBank/DDBJ databases">
        <title>Genome public.</title>
        <authorList>
            <person name="Liu C."/>
            <person name="Sun Q."/>
        </authorList>
    </citation>
    <scope>NUCLEOTIDE SEQUENCE</scope>
    <source>
        <strain evidence="20">NSJ-63</strain>
    </source>
</reference>
<gene>
    <name evidence="20" type="ORF">H8693_03120</name>
</gene>
<keyword evidence="11" id="KW-0460">Magnesium</keyword>
<accession>A0A926DHG1</accession>
<dbReference type="PRINTS" id="PR00120">
    <property type="entry name" value="HATPASE"/>
</dbReference>
<evidence type="ECO:0000256" key="6">
    <source>
        <dbReference type="ARBA" id="ARBA00022723"/>
    </source>
</evidence>
<dbReference type="InterPro" id="IPR018303">
    <property type="entry name" value="ATPase_P-typ_P_site"/>
</dbReference>
<dbReference type="Pfam" id="PF00689">
    <property type="entry name" value="Cation_ATPase_C"/>
    <property type="match status" value="1"/>
</dbReference>
<dbReference type="PANTHER" id="PTHR24093:SF477">
    <property type="entry name" value="CALCIUM-TRANSPORTING ATPASE"/>
    <property type="match status" value="1"/>
</dbReference>
<dbReference type="InterPro" id="IPR044492">
    <property type="entry name" value="P_typ_ATPase_HD_dom"/>
</dbReference>
<dbReference type="GO" id="GO:0005886">
    <property type="term" value="C:plasma membrane"/>
    <property type="evidence" value="ECO:0007669"/>
    <property type="project" value="TreeGrafter"/>
</dbReference>
<dbReference type="PROSITE" id="PS00154">
    <property type="entry name" value="ATPASE_E1_E2"/>
    <property type="match status" value="1"/>
</dbReference>
<keyword evidence="6" id="KW-0479">Metal-binding</keyword>
<dbReference type="AlphaFoldDB" id="A0A926DHG1"/>
<dbReference type="Gene3D" id="3.40.1110.10">
    <property type="entry name" value="Calcium-transporting ATPase, cytoplasmic domain N"/>
    <property type="match status" value="1"/>
</dbReference>
<dbReference type="Pfam" id="PF13246">
    <property type="entry name" value="Cation_ATPase"/>
    <property type="match status" value="1"/>
</dbReference>
<dbReference type="InterPro" id="IPR023299">
    <property type="entry name" value="ATPase_P-typ_cyto_dom_N"/>
</dbReference>
<evidence type="ECO:0000256" key="12">
    <source>
        <dbReference type="ARBA" id="ARBA00022967"/>
    </source>
</evidence>
<keyword evidence="16 18" id="KW-0472">Membrane</keyword>
<dbReference type="RefSeq" id="WP_249279747.1">
    <property type="nucleotide sequence ID" value="NZ_JACRSS010000001.1"/>
</dbReference>